<sequence>MEDSSENTLCAPIDEELFETTFKSHFQALYAYACMLVKDEDEAAEIVQTVFLKVWEKRETISITSSLKAYLYQMVYRDSMNHLRHQKVKQKHHDITLRQSSDGGLQMDEGHDHELMDALRKALHVLPEKCRKVFLLSRYESLKYHEIADRLGISVKTVETHMGKALKHLRIELADFLPILFILFTNS</sequence>
<dbReference type="Proteomes" id="UP000316614">
    <property type="component" value="Chromosome"/>
</dbReference>
<reference evidence="7 8" key="1">
    <citation type="submission" date="2019-06" db="EMBL/GenBank/DDBJ databases">
        <title>Echinicola alkalisoli sp. nov. isolated from saline soil.</title>
        <authorList>
            <person name="Sun J.-Q."/>
            <person name="Xu L."/>
        </authorList>
    </citation>
    <scope>NUCLEOTIDE SEQUENCE [LARGE SCALE GENOMIC DNA]</scope>
    <source>
        <strain evidence="7 8">LN3S3</strain>
    </source>
</reference>
<dbReference type="SUPFAM" id="SSF88946">
    <property type="entry name" value="Sigma2 domain of RNA polymerase sigma factors"/>
    <property type="match status" value="1"/>
</dbReference>
<dbReference type="InterPro" id="IPR039425">
    <property type="entry name" value="RNA_pol_sigma-70-like"/>
</dbReference>
<evidence type="ECO:0000256" key="2">
    <source>
        <dbReference type="ARBA" id="ARBA00023015"/>
    </source>
</evidence>
<dbReference type="InterPro" id="IPR013249">
    <property type="entry name" value="RNA_pol_sigma70_r4_t2"/>
</dbReference>
<keyword evidence="4" id="KW-0804">Transcription</keyword>
<dbReference type="Gene3D" id="1.10.10.10">
    <property type="entry name" value="Winged helix-like DNA-binding domain superfamily/Winged helix DNA-binding domain"/>
    <property type="match status" value="1"/>
</dbReference>
<dbReference type="Pfam" id="PF04542">
    <property type="entry name" value="Sigma70_r2"/>
    <property type="match status" value="1"/>
</dbReference>
<accession>A0A514CKH4</accession>
<dbReference type="GO" id="GO:0003677">
    <property type="term" value="F:DNA binding"/>
    <property type="evidence" value="ECO:0007669"/>
    <property type="project" value="InterPro"/>
</dbReference>
<comment type="similarity">
    <text evidence="1">Belongs to the sigma-70 factor family. ECF subfamily.</text>
</comment>
<keyword evidence="2" id="KW-0805">Transcription regulation</keyword>
<dbReference type="SUPFAM" id="SSF88659">
    <property type="entry name" value="Sigma3 and sigma4 domains of RNA polymerase sigma factors"/>
    <property type="match status" value="1"/>
</dbReference>
<evidence type="ECO:0000259" key="5">
    <source>
        <dbReference type="Pfam" id="PF04542"/>
    </source>
</evidence>
<dbReference type="InterPro" id="IPR007627">
    <property type="entry name" value="RNA_pol_sigma70_r2"/>
</dbReference>
<dbReference type="RefSeq" id="WP_141615524.1">
    <property type="nucleotide sequence ID" value="NZ_CP041253.1"/>
</dbReference>
<dbReference type="KEGG" id="echi:FKX85_15095"/>
<dbReference type="Gene3D" id="1.10.1740.10">
    <property type="match status" value="1"/>
</dbReference>
<dbReference type="OrthoDB" id="1524077at2"/>
<dbReference type="PANTHER" id="PTHR43133:SF46">
    <property type="entry name" value="RNA POLYMERASE SIGMA-70 FACTOR ECF SUBFAMILY"/>
    <property type="match status" value="1"/>
</dbReference>
<dbReference type="InterPro" id="IPR036388">
    <property type="entry name" value="WH-like_DNA-bd_sf"/>
</dbReference>
<feature type="domain" description="RNA polymerase sigma factor 70 region 4 type 2" evidence="6">
    <location>
        <begin position="117"/>
        <end position="169"/>
    </location>
</feature>
<dbReference type="InterPro" id="IPR013325">
    <property type="entry name" value="RNA_pol_sigma_r2"/>
</dbReference>
<evidence type="ECO:0000256" key="1">
    <source>
        <dbReference type="ARBA" id="ARBA00010641"/>
    </source>
</evidence>
<keyword evidence="8" id="KW-1185">Reference proteome</keyword>
<dbReference type="NCBIfam" id="TIGR02937">
    <property type="entry name" value="sigma70-ECF"/>
    <property type="match status" value="1"/>
</dbReference>
<keyword evidence="3" id="KW-0731">Sigma factor</keyword>
<dbReference type="InterPro" id="IPR013324">
    <property type="entry name" value="RNA_pol_sigma_r3/r4-like"/>
</dbReference>
<dbReference type="PANTHER" id="PTHR43133">
    <property type="entry name" value="RNA POLYMERASE ECF-TYPE SIGMA FACTO"/>
    <property type="match status" value="1"/>
</dbReference>
<evidence type="ECO:0000259" key="6">
    <source>
        <dbReference type="Pfam" id="PF08281"/>
    </source>
</evidence>
<dbReference type="InterPro" id="IPR014284">
    <property type="entry name" value="RNA_pol_sigma-70_dom"/>
</dbReference>
<dbReference type="InterPro" id="IPR014327">
    <property type="entry name" value="RNA_pol_sigma70_bacteroid"/>
</dbReference>
<protein>
    <submittedName>
        <fullName evidence="7">RNA polymerase sigma-70 factor</fullName>
    </submittedName>
</protein>
<dbReference type="Pfam" id="PF08281">
    <property type="entry name" value="Sigma70_r4_2"/>
    <property type="match status" value="1"/>
</dbReference>
<proteinExistence type="inferred from homology"/>
<dbReference type="EMBL" id="CP041253">
    <property type="protein sequence ID" value="QDH80290.1"/>
    <property type="molecule type" value="Genomic_DNA"/>
</dbReference>
<gene>
    <name evidence="7" type="ORF">FKX85_15095</name>
</gene>
<dbReference type="GO" id="GO:0006352">
    <property type="term" value="P:DNA-templated transcription initiation"/>
    <property type="evidence" value="ECO:0007669"/>
    <property type="project" value="InterPro"/>
</dbReference>
<evidence type="ECO:0000256" key="3">
    <source>
        <dbReference type="ARBA" id="ARBA00023082"/>
    </source>
</evidence>
<dbReference type="GO" id="GO:0016987">
    <property type="term" value="F:sigma factor activity"/>
    <property type="evidence" value="ECO:0007669"/>
    <property type="project" value="UniProtKB-KW"/>
</dbReference>
<name>A0A514CKH4_9BACT</name>
<evidence type="ECO:0000313" key="8">
    <source>
        <dbReference type="Proteomes" id="UP000316614"/>
    </source>
</evidence>
<feature type="domain" description="RNA polymerase sigma-70 region 2" evidence="5">
    <location>
        <begin position="22"/>
        <end position="87"/>
    </location>
</feature>
<organism evidence="7 8">
    <name type="scientific">Echinicola soli</name>
    <dbReference type="NCBI Taxonomy" id="2591634"/>
    <lineage>
        <taxon>Bacteria</taxon>
        <taxon>Pseudomonadati</taxon>
        <taxon>Bacteroidota</taxon>
        <taxon>Cytophagia</taxon>
        <taxon>Cytophagales</taxon>
        <taxon>Cyclobacteriaceae</taxon>
        <taxon>Echinicola</taxon>
    </lineage>
</organism>
<dbReference type="NCBIfam" id="TIGR02985">
    <property type="entry name" value="Sig70_bacteroi1"/>
    <property type="match status" value="1"/>
</dbReference>
<evidence type="ECO:0000313" key="7">
    <source>
        <dbReference type="EMBL" id="QDH80290.1"/>
    </source>
</evidence>
<dbReference type="AlphaFoldDB" id="A0A514CKH4"/>
<dbReference type="CDD" id="cd06171">
    <property type="entry name" value="Sigma70_r4"/>
    <property type="match status" value="1"/>
</dbReference>
<evidence type="ECO:0000256" key="4">
    <source>
        <dbReference type="ARBA" id="ARBA00023163"/>
    </source>
</evidence>